<accession>A0AAX3BDC4</accession>
<dbReference type="EMBL" id="CP073355">
    <property type="protein sequence ID" value="URA10044.1"/>
    <property type="molecule type" value="Genomic_DNA"/>
</dbReference>
<dbReference type="InterPro" id="IPR036866">
    <property type="entry name" value="RibonucZ/Hydroxyglut_hydro"/>
</dbReference>
<gene>
    <name evidence="2" type="ORF">KDW03_11260</name>
</gene>
<sequence>MEIGSFGSGSKQNCFYLTHEDEFWVIDLGIPYRRLKRYLEHFRLDVAALSGVWITHDHDDHVRGIKQLASQTQVPIYVHPETGRYLHLGHRSTLIEPYKTYHFSYFSFFPFPLQHDAVFHLGYLIKTPAGILLYASDVGQIDNHLLYYARRAQIIAIEANYDEEMLRNSWYPPHLKARIRGGKGHLSNLQSRDFLSRVISSHTEKVILLHLSENNNTKELVQETIIYPLQKRFPHVQFFISDRDEWMIYR</sequence>
<keyword evidence="3" id="KW-1185">Reference proteome</keyword>
<reference evidence="2" key="2">
    <citation type="submission" date="2022-06" db="EMBL/GenBank/DDBJ databases">
        <title>Thermospira aquatica gen. nov., sp. nov.</title>
        <authorList>
            <person name="Ben Ali Gam Z."/>
            <person name="Labat M."/>
        </authorList>
    </citation>
    <scope>NUCLEOTIDE SEQUENCE</scope>
    <source>
        <strain evidence="2">F1F22</strain>
    </source>
</reference>
<dbReference type="InterPro" id="IPR052533">
    <property type="entry name" value="WalJ/YycJ-like"/>
</dbReference>
<dbReference type="Gene3D" id="3.60.15.10">
    <property type="entry name" value="Ribonuclease Z/Hydroxyacylglutathione hydrolase-like"/>
    <property type="match status" value="1"/>
</dbReference>
<dbReference type="SUPFAM" id="SSF56281">
    <property type="entry name" value="Metallo-hydrolase/oxidoreductase"/>
    <property type="match status" value="1"/>
</dbReference>
<evidence type="ECO:0000259" key="1">
    <source>
        <dbReference type="SMART" id="SM00849"/>
    </source>
</evidence>
<dbReference type="KEGG" id="taqu:KDW03_11260"/>
<dbReference type="RefSeq" id="WP_271435175.1">
    <property type="nucleotide sequence ID" value="NZ_CP073355.1"/>
</dbReference>
<dbReference type="AlphaFoldDB" id="A0AAX3BDC4"/>
<dbReference type="Proteomes" id="UP001056539">
    <property type="component" value="Chromosome"/>
</dbReference>
<protein>
    <submittedName>
        <fullName evidence="2">MBL fold metallo-hydrolase</fullName>
    </submittedName>
</protein>
<evidence type="ECO:0000313" key="2">
    <source>
        <dbReference type="EMBL" id="URA10044.1"/>
    </source>
</evidence>
<dbReference type="Pfam" id="PF12706">
    <property type="entry name" value="Lactamase_B_2"/>
    <property type="match status" value="1"/>
</dbReference>
<organism evidence="2 3">
    <name type="scientific">Thermospira aquatica</name>
    <dbReference type="NCBI Taxonomy" id="2828656"/>
    <lineage>
        <taxon>Bacteria</taxon>
        <taxon>Pseudomonadati</taxon>
        <taxon>Spirochaetota</taxon>
        <taxon>Spirochaetia</taxon>
        <taxon>Brevinematales</taxon>
        <taxon>Thermospiraceae</taxon>
        <taxon>Thermospira</taxon>
    </lineage>
</organism>
<dbReference type="PANTHER" id="PTHR47619">
    <property type="entry name" value="METALLO-HYDROLASE YYCJ-RELATED"/>
    <property type="match status" value="1"/>
</dbReference>
<evidence type="ECO:0000313" key="3">
    <source>
        <dbReference type="Proteomes" id="UP001056539"/>
    </source>
</evidence>
<feature type="domain" description="Metallo-beta-lactamase" evidence="1">
    <location>
        <begin position="11"/>
        <end position="174"/>
    </location>
</feature>
<dbReference type="PANTHER" id="PTHR47619:SF1">
    <property type="entry name" value="EXODEOXYRIBONUCLEASE WALJ"/>
    <property type="match status" value="1"/>
</dbReference>
<dbReference type="InterPro" id="IPR001279">
    <property type="entry name" value="Metallo-B-lactamas"/>
</dbReference>
<proteinExistence type="predicted"/>
<reference evidence="2" key="1">
    <citation type="submission" date="2021-04" db="EMBL/GenBank/DDBJ databases">
        <authorList>
            <person name="Postec A."/>
        </authorList>
    </citation>
    <scope>NUCLEOTIDE SEQUENCE</scope>
    <source>
        <strain evidence="2">F1F22</strain>
    </source>
</reference>
<name>A0AAX3BDC4_9SPIR</name>
<dbReference type="SMART" id="SM00849">
    <property type="entry name" value="Lactamase_B"/>
    <property type="match status" value="1"/>
</dbReference>